<reference evidence="5 6" key="2">
    <citation type="journal article" date="2019" name="G3 (Bethesda)">
        <title>Hybrid Assembly of the Genome of the Entomopathogenic Nematode Steinernema carpocapsae Identifies the X-Chromosome.</title>
        <authorList>
            <person name="Serra L."/>
            <person name="Macchietto M."/>
            <person name="Macias-Munoz A."/>
            <person name="McGill C.J."/>
            <person name="Rodriguez I.M."/>
            <person name="Rodriguez B."/>
            <person name="Murad R."/>
            <person name="Mortazavi A."/>
        </authorList>
    </citation>
    <scope>NUCLEOTIDE SEQUENCE [LARGE SCALE GENOMIC DNA]</scope>
    <source>
        <strain evidence="5 6">ALL</strain>
    </source>
</reference>
<dbReference type="AlphaFoldDB" id="A0A4U8UKB4"/>
<dbReference type="GO" id="GO:0048468">
    <property type="term" value="P:cell development"/>
    <property type="evidence" value="ECO:0007669"/>
    <property type="project" value="UniProtKB-ARBA"/>
</dbReference>
<dbReference type="InterPro" id="IPR013098">
    <property type="entry name" value="Ig_I-set"/>
</dbReference>
<proteinExistence type="predicted"/>
<dbReference type="InterPro" id="IPR007110">
    <property type="entry name" value="Ig-like_dom"/>
</dbReference>
<protein>
    <recommendedName>
        <fullName evidence="4">Ig-like domain-containing protein</fullName>
    </recommendedName>
</protein>
<dbReference type="InterPro" id="IPR013783">
    <property type="entry name" value="Ig-like_fold"/>
</dbReference>
<name>A0A4U8UKB4_STECR</name>
<dbReference type="STRING" id="34508.A0A4U8UKB4"/>
<evidence type="ECO:0000256" key="3">
    <source>
        <dbReference type="SAM" id="SignalP"/>
    </source>
</evidence>
<dbReference type="InterPro" id="IPR003598">
    <property type="entry name" value="Ig_sub2"/>
</dbReference>
<keyword evidence="6" id="KW-1185">Reference proteome</keyword>
<reference evidence="5 6" key="1">
    <citation type="journal article" date="2015" name="Genome Biol.">
        <title>Comparative genomics of Steinernema reveals deeply conserved gene regulatory networks.</title>
        <authorList>
            <person name="Dillman A.R."/>
            <person name="Macchietto M."/>
            <person name="Porter C.F."/>
            <person name="Rogers A."/>
            <person name="Williams B."/>
            <person name="Antoshechkin I."/>
            <person name="Lee M.M."/>
            <person name="Goodwin Z."/>
            <person name="Lu X."/>
            <person name="Lewis E.E."/>
            <person name="Goodrich-Blair H."/>
            <person name="Stock S.P."/>
            <person name="Adams B.J."/>
            <person name="Sternberg P.W."/>
            <person name="Mortazavi A."/>
        </authorList>
    </citation>
    <scope>NUCLEOTIDE SEQUENCE [LARGE SCALE GENOMIC DNA]</scope>
    <source>
        <strain evidence="5 6">ALL</strain>
    </source>
</reference>
<comment type="caution">
    <text evidence="5">The sequence shown here is derived from an EMBL/GenBank/DDBJ whole genome shotgun (WGS) entry which is preliminary data.</text>
</comment>
<gene>
    <name evidence="5" type="ORF">L596_001061</name>
</gene>
<keyword evidence="1" id="KW-0677">Repeat</keyword>
<evidence type="ECO:0000259" key="4">
    <source>
        <dbReference type="PROSITE" id="PS50835"/>
    </source>
</evidence>
<dbReference type="PROSITE" id="PS50835">
    <property type="entry name" value="IG_LIKE"/>
    <property type="match status" value="2"/>
</dbReference>
<dbReference type="SMART" id="SM00408">
    <property type="entry name" value="IGc2"/>
    <property type="match status" value="2"/>
</dbReference>
<accession>A0A4U8UKB4</accession>
<evidence type="ECO:0000313" key="6">
    <source>
        <dbReference type="Proteomes" id="UP000298663"/>
    </source>
</evidence>
<dbReference type="Gene3D" id="2.60.40.10">
    <property type="entry name" value="Immunoglobulins"/>
    <property type="match status" value="2"/>
</dbReference>
<evidence type="ECO:0000256" key="1">
    <source>
        <dbReference type="ARBA" id="ARBA00022737"/>
    </source>
</evidence>
<sequence>MLFTKNLLAALLLLLAIQLPECSGQESQERKLTRERIANEMLVPRYSTTALMCEPIFADSKEDVIGLWYKDKELVARVTRTSNAILDNRTYVTDQPVPDVGFLIITNVSLKDEGIYHCEREDTRAKSEFYKIAVAYVDTFTSSNKPHFMPAEVHLMDTVIIQCPHTNAVPDPAISWRMNGESINRLGNRVEVLQNGSLMIHKFDAIDIGEYECTIANFAGQTTSKTFVTLTHPDHAREGRRFES</sequence>
<dbReference type="Proteomes" id="UP000298663">
    <property type="component" value="Unassembled WGS sequence"/>
</dbReference>
<dbReference type="OrthoDB" id="10010359at2759"/>
<feature type="chain" id="PRO_5020694934" description="Ig-like domain-containing protein" evidence="3">
    <location>
        <begin position="25"/>
        <end position="244"/>
    </location>
</feature>
<feature type="domain" description="Ig-like" evidence="4">
    <location>
        <begin position="146"/>
        <end position="231"/>
    </location>
</feature>
<keyword evidence="2" id="KW-0393">Immunoglobulin domain</keyword>
<feature type="domain" description="Ig-like" evidence="4">
    <location>
        <begin position="20"/>
        <end position="135"/>
    </location>
</feature>
<dbReference type="Pfam" id="PF07679">
    <property type="entry name" value="I-set"/>
    <property type="match status" value="1"/>
</dbReference>
<dbReference type="InterPro" id="IPR003599">
    <property type="entry name" value="Ig_sub"/>
</dbReference>
<evidence type="ECO:0000313" key="5">
    <source>
        <dbReference type="EMBL" id="TMS33302.1"/>
    </source>
</evidence>
<dbReference type="PANTHER" id="PTHR10075">
    <property type="entry name" value="BASIGIN RELATED"/>
    <property type="match status" value="1"/>
</dbReference>
<dbReference type="EMBL" id="AZBU02000001">
    <property type="protein sequence ID" value="TMS33302.1"/>
    <property type="molecule type" value="Genomic_DNA"/>
</dbReference>
<dbReference type="SUPFAM" id="SSF48726">
    <property type="entry name" value="Immunoglobulin"/>
    <property type="match status" value="2"/>
</dbReference>
<keyword evidence="3" id="KW-0732">Signal</keyword>
<dbReference type="InterPro" id="IPR036179">
    <property type="entry name" value="Ig-like_dom_sf"/>
</dbReference>
<dbReference type="SMART" id="SM00409">
    <property type="entry name" value="IG"/>
    <property type="match status" value="2"/>
</dbReference>
<dbReference type="PANTHER" id="PTHR10075:SF14">
    <property type="entry name" value="CELL ADHESION MOLECULE DSCAM2-RELATED"/>
    <property type="match status" value="1"/>
</dbReference>
<evidence type="ECO:0000256" key="2">
    <source>
        <dbReference type="ARBA" id="ARBA00023319"/>
    </source>
</evidence>
<feature type="signal peptide" evidence="3">
    <location>
        <begin position="1"/>
        <end position="24"/>
    </location>
</feature>
<organism evidence="5 6">
    <name type="scientific">Steinernema carpocapsae</name>
    <name type="common">Entomopathogenic nematode</name>
    <dbReference type="NCBI Taxonomy" id="34508"/>
    <lineage>
        <taxon>Eukaryota</taxon>
        <taxon>Metazoa</taxon>
        <taxon>Ecdysozoa</taxon>
        <taxon>Nematoda</taxon>
        <taxon>Chromadorea</taxon>
        <taxon>Rhabditida</taxon>
        <taxon>Tylenchina</taxon>
        <taxon>Panagrolaimomorpha</taxon>
        <taxon>Strongyloidoidea</taxon>
        <taxon>Steinernematidae</taxon>
        <taxon>Steinernema</taxon>
    </lineage>
</organism>